<organism evidence="9">
    <name type="scientific">Eutreptiella gymnastica</name>
    <dbReference type="NCBI Taxonomy" id="73025"/>
    <lineage>
        <taxon>Eukaryota</taxon>
        <taxon>Discoba</taxon>
        <taxon>Euglenozoa</taxon>
        <taxon>Euglenida</taxon>
        <taxon>Spirocuta</taxon>
        <taxon>Euglenophyceae</taxon>
        <taxon>Eutreptiales</taxon>
        <taxon>Eutreptiaceae</taxon>
        <taxon>Eutreptiella</taxon>
    </lineage>
</organism>
<evidence type="ECO:0000256" key="4">
    <source>
        <dbReference type="ARBA" id="ARBA00022840"/>
    </source>
</evidence>
<keyword evidence="3 6" id="KW-0547">Nucleotide-binding</keyword>
<evidence type="ECO:0000259" key="8">
    <source>
        <dbReference type="PROSITE" id="PS50067"/>
    </source>
</evidence>
<keyword evidence="6" id="KW-0505">Motor protein</keyword>
<dbReference type="GO" id="GO:0007018">
    <property type="term" value="P:microtubule-based movement"/>
    <property type="evidence" value="ECO:0007669"/>
    <property type="project" value="InterPro"/>
</dbReference>
<reference evidence="9" key="1">
    <citation type="submission" date="2021-01" db="EMBL/GenBank/DDBJ databases">
        <authorList>
            <person name="Corre E."/>
            <person name="Pelletier E."/>
            <person name="Niang G."/>
            <person name="Scheremetjew M."/>
            <person name="Finn R."/>
            <person name="Kale V."/>
            <person name="Holt S."/>
            <person name="Cochrane G."/>
            <person name="Meng A."/>
            <person name="Brown T."/>
            <person name="Cohen L."/>
        </authorList>
    </citation>
    <scope>NUCLEOTIDE SEQUENCE</scope>
    <source>
        <strain evidence="9">CCMP1594</strain>
    </source>
</reference>
<dbReference type="GO" id="GO:0007052">
    <property type="term" value="P:mitotic spindle organization"/>
    <property type="evidence" value="ECO:0007669"/>
    <property type="project" value="TreeGrafter"/>
</dbReference>
<keyword evidence="5 7" id="KW-0175">Coiled coil</keyword>
<dbReference type="EMBL" id="HBJA01087452">
    <property type="protein sequence ID" value="CAE0819303.1"/>
    <property type="molecule type" value="Transcribed_RNA"/>
</dbReference>
<feature type="domain" description="Kinesin motor" evidence="8">
    <location>
        <begin position="9"/>
        <end position="357"/>
    </location>
</feature>
<feature type="coiled-coil region" evidence="7">
    <location>
        <begin position="409"/>
        <end position="578"/>
    </location>
</feature>
<dbReference type="Gene3D" id="3.40.850.10">
    <property type="entry name" value="Kinesin motor domain"/>
    <property type="match status" value="1"/>
</dbReference>
<dbReference type="GO" id="GO:0051231">
    <property type="term" value="P:spindle elongation"/>
    <property type="evidence" value="ECO:0007669"/>
    <property type="project" value="TreeGrafter"/>
</dbReference>
<accession>A0A7S4FYE6</accession>
<evidence type="ECO:0000256" key="2">
    <source>
        <dbReference type="ARBA" id="ARBA00022490"/>
    </source>
</evidence>
<feature type="binding site" evidence="6">
    <location>
        <begin position="109"/>
        <end position="116"/>
    </location>
    <ligand>
        <name>ATP</name>
        <dbReference type="ChEBI" id="CHEBI:30616"/>
    </ligand>
</feature>
<evidence type="ECO:0000256" key="6">
    <source>
        <dbReference type="PROSITE-ProRule" id="PRU00283"/>
    </source>
</evidence>
<evidence type="ECO:0000256" key="7">
    <source>
        <dbReference type="SAM" id="Coils"/>
    </source>
</evidence>
<dbReference type="PRINTS" id="PR00380">
    <property type="entry name" value="KINESINHEAVY"/>
</dbReference>
<dbReference type="Pfam" id="PF00225">
    <property type="entry name" value="Kinesin"/>
    <property type="match status" value="1"/>
</dbReference>
<dbReference type="SUPFAM" id="SSF52540">
    <property type="entry name" value="P-loop containing nucleoside triphosphate hydrolases"/>
    <property type="match status" value="1"/>
</dbReference>
<evidence type="ECO:0000256" key="3">
    <source>
        <dbReference type="ARBA" id="ARBA00022741"/>
    </source>
</evidence>
<dbReference type="AlphaFoldDB" id="A0A7S4FYE6"/>
<dbReference type="GO" id="GO:0005524">
    <property type="term" value="F:ATP binding"/>
    <property type="evidence" value="ECO:0007669"/>
    <property type="project" value="UniProtKB-UniRule"/>
</dbReference>
<evidence type="ECO:0000313" key="9">
    <source>
        <dbReference type="EMBL" id="CAE0819303.1"/>
    </source>
</evidence>
<evidence type="ECO:0000256" key="5">
    <source>
        <dbReference type="ARBA" id="ARBA00023054"/>
    </source>
</evidence>
<dbReference type="PANTHER" id="PTHR47969">
    <property type="entry name" value="CHROMOSOME-ASSOCIATED KINESIN KIF4A-RELATED"/>
    <property type="match status" value="1"/>
</dbReference>
<dbReference type="InterPro" id="IPR001752">
    <property type="entry name" value="Kinesin_motor_dom"/>
</dbReference>
<dbReference type="InterPro" id="IPR027640">
    <property type="entry name" value="Kinesin-like_fam"/>
</dbReference>
<dbReference type="InterPro" id="IPR036961">
    <property type="entry name" value="Kinesin_motor_dom_sf"/>
</dbReference>
<protein>
    <recommendedName>
        <fullName evidence="8">Kinesin motor domain-containing protein</fullName>
    </recommendedName>
</protein>
<keyword evidence="4 6" id="KW-0067">ATP-binding</keyword>
<dbReference type="GO" id="GO:0003777">
    <property type="term" value="F:microtubule motor activity"/>
    <property type="evidence" value="ECO:0007669"/>
    <property type="project" value="InterPro"/>
</dbReference>
<dbReference type="GO" id="GO:0008017">
    <property type="term" value="F:microtubule binding"/>
    <property type="evidence" value="ECO:0007669"/>
    <property type="project" value="InterPro"/>
</dbReference>
<name>A0A7S4FYE6_9EUGL</name>
<dbReference type="InterPro" id="IPR027417">
    <property type="entry name" value="P-loop_NTPase"/>
</dbReference>
<dbReference type="GO" id="GO:0005875">
    <property type="term" value="C:microtubule associated complex"/>
    <property type="evidence" value="ECO:0007669"/>
    <property type="project" value="TreeGrafter"/>
</dbReference>
<comment type="subcellular location">
    <subcellularLocation>
        <location evidence="1">Cytoplasm</location>
    </subcellularLocation>
</comment>
<evidence type="ECO:0000256" key="1">
    <source>
        <dbReference type="ARBA" id="ARBA00004496"/>
    </source>
</evidence>
<sequence>MGKKAANDNVRVMVRVRPFNSKEINENGGQIPFCTVEVNSETVITSKPPPGEAGNEHSFPFDHIFWSLPADQMPAPVPFADQPDVYNIVGVPQLDSMFDGYNGCIFAYGQTSSGKSHSMMGYEGKGRGVSPRMCEEMFARIEEAKEAKKNTTYSVKVAMLQIYNEQVQDLLKKGGPNLKIVNDPQKGPTVRGLIEKDVHSWDEVNQILDQGIANRSVAATAMNATSSRAHTVIQLSLDMVDELGQVGAKKISRPRRSRANLVDLAGSEKISKSKVEGANLKEAIGINQSLTCLGRVIDHLVDGKPHIPYRDSVLTTLLADSLGGNSRTTMLAALSPAAINYDETVSTLRYASRARKIVNQVKVNEDPTAALIRELQEELAKMKQSVLTGDVDTLQQIMGTDQPISAANMAAKTQELETVIEQIAALEQKEQEEEEKREQQWISERSELEARHNEELAEIEGMRAQLEQQKVQLEEQQQQLQANLKVKQRGVIMNRMQGLTRLAAAQQKAAEHDETKKDLQREMIVNRLRTSSEKQKYKQAIDEARAVQRNAATDEERCRNLEQELEAARAYIAQLEIRKFGPQGKAGKGGGGYAAMGRGMR</sequence>
<keyword evidence="2" id="KW-0963">Cytoplasm</keyword>
<dbReference type="PROSITE" id="PS50067">
    <property type="entry name" value="KINESIN_MOTOR_2"/>
    <property type="match status" value="1"/>
</dbReference>
<gene>
    <name evidence="9" type="ORF">EGYM00163_LOCUS30472</name>
</gene>
<dbReference type="GO" id="GO:0005737">
    <property type="term" value="C:cytoplasm"/>
    <property type="evidence" value="ECO:0007669"/>
    <property type="project" value="UniProtKB-SubCell"/>
</dbReference>
<comment type="similarity">
    <text evidence="6">Belongs to the TRAFAC class myosin-kinesin ATPase superfamily. Kinesin family.</text>
</comment>
<dbReference type="PANTHER" id="PTHR47969:SF15">
    <property type="entry name" value="CHROMOSOME-ASSOCIATED KINESIN KIF4A-RELATED"/>
    <property type="match status" value="1"/>
</dbReference>
<proteinExistence type="inferred from homology"/>
<dbReference type="SMART" id="SM00129">
    <property type="entry name" value="KISc"/>
    <property type="match status" value="1"/>
</dbReference>